<feature type="compositionally biased region" description="Polar residues" evidence="1">
    <location>
        <begin position="1442"/>
        <end position="1466"/>
    </location>
</feature>
<organism evidence="3 4">
    <name type="scientific">Synaphobranchus kaupii</name>
    <name type="common">Kaup's arrowtooth eel</name>
    <dbReference type="NCBI Taxonomy" id="118154"/>
    <lineage>
        <taxon>Eukaryota</taxon>
        <taxon>Metazoa</taxon>
        <taxon>Chordata</taxon>
        <taxon>Craniata</taxon>
        <taxon>Vertebrata</taxon>
        <taxon>Euteleostomi</taxon>
        <taxon>Actinopterygii</taxon>
        <taxon>Neopterygii</taxon>
        <taxon>Teleostei</taxon>
        <taxon>Anguilliformes</taxon>
        <taxon>Synaphobranchidae</taxon>
        <taxon>Synaphobranchus</taxon>
    </lineage>
</organism>
<feature type="compositionally biased region" description="Basic and acidic residues" evidence="1">
    <location>
        <begin position="1510"/>
        <end position="1521"/>
    </location>
</feature>
<dbReference type="EMBL" id="JAINUF010000005">
    <property type="protein sequence ID" value="KAJ8359571.1"/>
    <property type="molecule type" value="Genomic_DNA"/>
</dbReference>
<feature type="compositionally biased region" description="Basic and acidic residues" evidence="1">
    <location>
        <begin position="155"/>
        <end position="165"/>
    </location>
</feature>
<feature type="compositionally biased region" description="Low complexity" evidence="1">
    <location>
        <begin position="246"/>
        <end position="260"/>
    </location>
</feature>
<feature type="compositionally biased region" description="Basic and acidic residues" evidence="1">
    <location>
        <begin position="944"/>
        <end position="961"/>
    </location>
</feature>
<feature type="compositionally biased region" description="Basic residues" evidence="1">
    <location>
        <begin position="166"/>
        <end position="237"/>
    </location>
</feature>
<dbReference type="PANTHER" id="PTHR15577">
    <property type="entry name" value="ZINC FINGER CONTAINING PROTEIN"/>
    <property type="match status" value="1"/>
</dbReference>
<comment type="caution">
    <text evidence="3">The sequence shown here is derived from an EMBL/GenBank/DDBJ whole genome shotgun (WGS) entry which is preliminary data.</text>
</comment>
<feature type="region of interest" description="Disordered" evidence="1">
    <location>
        <begin position="1001"/>
        <end position="1061"/>
    </location>
</feature>
<feature type="domain" description="C2H2-type" evidence="2">
    <location>
        <begin position="1146"/>
        <end position="1168"/>
    </location>
</feature>
<feature type="compositionally biased region" description="Basic and acidic residues" evidence="1">
    <location>
        <begin position="653"/>
        <end position="662"/>
    </location>
</feature>
<feature type="compositionally biased region" description="Low complexity" evidence="1">
    <location>
        <begin position="1"/>
        <end position="13"/>
    </location>
</feature>
<feature type="region of interest" description="Disordered" evidence="1">
    <location>
        <begin position="944"/>
        <end position="964"/>
    </location>
</feature>
<feature type="region of interest" description="Disordered" evidence="1">
    <location>
        <begin position="1566"/>
        <end position="1586"/>
    </location>
</feature>
<dbReference type="GO" id="GO:0005654">
    <property type="term" value="C:nucleoplasm"/>
    <property type="evidence" value="ECO:0007669"/>
    <property type="project" value="TreeGrafter"/>
</dbReference>
<feature type="region of interest" description="Disordered" evidence="1">
    <location>
        <begin position="1496"/>
        <end position="1552"/>
    </location>
</feature>
<dbReference type="Proteomes" id="UP001152622">
    <property type="component" value="Chromosome 5"/>
</dbReference>
<feature type="compositionally biased region" description="Basic residues" evidence="1">
    <location>
        <begin position="687"/>
        <end position="705"/>
    </location>
</feature>
<feature type="region of interest" description="Disordered" evidence="1">
    <location>
        <begin position="1"/>
        <end position="268"/>
    </location>
</feature>
<gene>
    <name evidence="3" type="ORF">SKAU_G00160960</name>
</gene>
<feature type="region of interest" description="Disordered" evidence="1">
    <location>
        <begin position="1442"/>
        <end position="1470"/>
    </location>
</feature>
<reference evidence="3" key="1">
    <citation type="journal article" date="2023" name="Science">
        <title>Genome structures resolve the early diversification of teleost fishes.</title>
        <authorList>
            <person name="Parey E."/>
            <person name="Louis A."/>
            <person name="Montfort J."/>
            <person name="Bouchez O."/>
            <person name="Roques C."/>
            <person name="Iampietro C."/>
            <person name="Lluch J."/>
            <person name="Castinel A."/>
            <person name="Donnadieu C."/>
            <person name="Desvignes T."/>
            <person name="Floi Bucao C."/>
            <person name="Jouanno E."/>
            <person name="Wen M."/>
            <person name="Mejri S."/>
            <person name="Dirks R."/>
            <person name="Jansen H."/>
            <person name="Henkel C."/>
            <person name="Chen W.J."/>
            <person name="Zahm M."/>
            <person name="Cabau C."/>
            <person name="Klopp C."/>
            <person name="Thompson A.W."/>
            <person name="Robinson-Rechavi M."/>
            <person name="Braasch I."/>
            <person name="Lecointre G."/>
            <person name="Bobe J."/>
            <person name="Postlethwait J.H."/>
            <person name="Berthelot C."/>
            <person name="Roest Crollius H."/>
            <person name="Guiguen Y."/>
        </authorList>
    </citation>
    <scope>NUCLEOTIDE SEQUENCE</scope>
    <source>
        <strain evidence="3">WJC10195</strain>
    </source>
</reference>
<feature type="region of interest" description="Disordered" evidence="1">
    <location>
        <begin position="1100"/>
        <end position="1126"/>
    </location>
</feature>
<dbReference type="GO" id="GO:0045893">
    <property type="term" value="P:positive regulation of DNA-templated transcription"/>
    <property type="evidence" value="ECO:0007669"/>
    <property type="project" value="TreeGrafter"/>
</dbReference>
<proteinExistence type="predicted"/>
<protein>
    <recommendedName>
        <fullName evidence="2">C2H2-type domain-containing protein</fullName>
    </recommendedName>
</protein>
<dbReference type="GO" id="GO:0008270">
    <property type="term" value="F:zinc ion binding"/>
    <property type="evidence" value="ECO:0007669"/>
    <property type="project" value="InterPro"/>
</dbReference>
<accession>A0A9Q1FIN8</accession>
<feature type="compositionally biased region" description="Acidic residues" evidence="1">
    <location>
        <begin position="431"/>
        <end position="442"/>
    </location>
</feature>
<evidence type="ECO:0000313" key="3">
    <source>
        <dbReference type="EMBL" id="KAJ8359571.1"/>
    </source>
</evidence>
<name>A0A9Q1FIN8_SYNKA</name>
<feature type="compositionally biased region" description="Low complexity" evidence="1">
    <location>
        <begin position="669"/>
        <end position="679"/>
    </location>
</feature>
<dbReference type="InterPro" id="IPR003604">
    <property type="entry name" value="Matrin/U1-like-C_Znf_C2H2"/>
</dbReference>
<feature type="compositionally biased region" description="Acidic residues" evidence="1">
    <location>
        <begin position="1372"/>
        <end position="1384"/>
    </location>
</feature>
<dbReference type="InterPro" id="IPR055309">
    <property type="entry name" value="Znf318-like"/>
</dbReference>
<feature type="compositionally biased region" description="Basic and acidic residues" evidence="1">
    <location>
        <begin position="1231"/>
        <end position="1314"/>
    </location>
</feature>
<feature type="region of interest" description="Disordered" evidence="1">
    <location>
        <begin position="280"/>
        <end position="329"/>
    </location>
</feature>
<dbReference type="SMART" id="SM00451">
    <property type="entry name" value="ZnF_U1"/>
    <property type="match status" value="2"/>
</dbReference>
<feature type="region of interest" description="Disordered" evidence="1">
    <location>
        <begin position="431"/>
        <end position="507"/>
    </location>
</feature>
<feature type="compositionally biased region" description="Low complexity" evidence="1">
    <location>
        <begin position="1025"/>
        <end position="1042"/>
    </location>
</feature>
<dbReference type="OrthoDB" id="9909793at2759"/>
<feature type="region of interest" description="Disordered" evidence="1">
    <location>
        <begin position="531"/>
        <end position="611"/>
    </location>
</feature>
<feature type="compositionally biased region" description="Basic and acidic residues" evidence="1">
    <location>
        <begin position="888"/>
        <end position="903"/>
    </location>
</feature>
<evidence type="ECO:0000259" key="2">
    <source>
        <dbReference type="PROSITE" id="PS00028"/>
    </source>
</evidence>
<feature type="region of interest" description="Disordered" evidence="1">
    <location>
        <begin position="1601"/>
        <end position="1649"/>
    </location>
</feature>
<evidence type="ECO:0000313" key="4">
    <source>
        <dbReference type="Proteomes" id="UP001152622"/>
    </source>
</evidence>
<dbReference type="InterPro" id="IPR013087">
    <property type="entry name" value="Znf_C2H2_type"/>
</dbReference>
<dbReference type="GO" id="GO:0045892">
    <property type="term" value="P:negative regulation of DNA-templated transcription"/>
    <property type="evidence" value="ECO:0007669"/>
    <property type="project" value="TreeGrafter"/>
</dbReference>
<feature type="region of interest" description="Disordered" evidence="1">
    <location>
        <begin position="637"/>
        <end position="757"/>
    </location>
</feature>
<feature type="compositionally biased region" description="Basic and acidic residues" evidence="1">
    <location>
        <begin position="36"/>
        <end position="61"/>
    </location>
</feature>
<feature type="compositionally biased region" description="Basic and acidic residues" evidence="1">
    <location>
        <begin position="130"/>
        <end position="147"/>
    </location>
</feature>
<dbReference type="GO" id="GO:0003676">
    <property type="term" value="F:nucleic acid binding"/>
    <property type="evidence" value="ECO:0007669"/>
    <property type="project" value="InterPro"/>
</dbReference>
<feature type="region of interest" description="Disordered" evidence="1">
    <location>
        <begin position="862"/>
        <end position="927"/>
    </location>
</feature>
<feature type="compositionally biased region" description="Low complexity" evidence="1">
    <location>
        <begin position="69"/>
        <end position="85"/>
    </location>
</feature>
<keyword evidence="4" id="KW-1185">Reference proteome</keyword>
<feature type="region of interest" description="Disordered" evidence="1">
    <location>
        <begin position="1176"/>
        <end position="1390"/>
    </location>
</feature>
<feature type="compositionally biased region" description="Basic and acidic residues" evidence="1">
    <location>
        <begin position="475"/>
        <end position="486"/>
    </location>
</feature>
<feature type="compositionally biased region" description="Pro residues" evidence="1">
    <location>
        <begin position="24"/>
        <end position="35"/>
    </location>
</feature>
<dbReference type="PROSITE" id="PS00028">
    <property type="entry name" value="ZINC_FINGER_C2H2_1"/>
    <property type="match status" value="1"/>
</dbReference>
<feature type="compositionally biased region" description="Basic and acidic residues" evidence="1">
    <location>
        <begin position="1199"/>
        <end position="1214"/>
    </location>
</feature>
<feature type="compositionally biased region" description="Basic and acidic residues" evidence="1">
    <location>
        <begin position="599"/>
        <end position="611"/>
    </location>
</feature>
<sequence>MFRGRPQRGGFPRPYGPPHHGHSPPGPGRPLPPGPYREDRDRERDRERHGYHHGYPEDYRRSPPRRRYPSPGSSSYRGPSGEYRGNGPPPPREHKRVTPSPTRGDVPIDRSLVITVGNELTGSQAPRGSRNTEHHYERDYHKGDPHYKHASGMRPGHEQESDERYRRRSHSRGRSRPRSRSHSRGRGRSKSRARSRSRSRGKSRARSRSRGRSKSRGRSRSRSRSRGRSRAQSRARSRLREKSRSRSGSSSSSGNASPALKSKRKDEFRELEMARRRKELEELLGVPTKSILKKRIDSETDSPAAVQSSDSPVDVSGDHQSSSLSRETERFLSAVTKGMESGLFSSMLGDMTERPHDQRMQAMAQGLNLGQYQEILSRVKQETDGDGIGEFLLPHERVRQDSGGFSRILGGMGNQPDLQEKRKSFAEIEDEERFLYGEDEEGDKEKVAGQSHPATPARAQRSHSQTELSSPYGDGRPELAKYRDSKLAMSQYHDSKPEVPEYTGGQEYMQRCHSQAGVAHNLLSEAYAAAADSPYRHSSAASEDRLDARSLRGSHQQIQPDMRYHHRGQPIAATAQKDGGQAGAPQEEVQPEAYPPGLDPKETKERQEVEEYEKIQDLLKAIGLDLGVAEISKMAARTQERLHGKKPPAGPSRRAERLQDRRDRRKSHSSSSSSSSSHSRSPDWSRGRSRGRSRGHSRGRSRKRSHDSERRSASPRPSRRISLGETLTAPGRSESDVTADDSSWGIPVLGKGGPQPRITVSMNPPPSLASIPQQVTAMGAHAIQAVSGYQSQTPAYPMPTPNYPPPGYGQYEGYMPYMTQRWPMYPPPSLVVPPRSPVEEVPVSSASTRPYLRVIETVAMETKDSRSSQAANKASKPDSGGGFTSQTAKEESSQSQRLSEEKNQASQKQKVIEEREKLKKERDVRMKKKEYLMKELERLRKQQGELLRKKRREKDGHKDPLLGELGRLQEEVMVQISSLRKEHEAAEKKRAELDKVALILGLGKHRKEGRASGEFEPPPERTPEKAPSTPSSSVPSSKATSTLRSSPEKPKPKSQHGATAPEKSAELYEYYDSGNHWCKNCNTVCGSMFDFFTHLHSKSHKKTRDPYDRPWASNSSSKEKKRTPGEKIVRPAKGSEFLVPVIGFYCQLCEEFFGDQICAEDHVTCHKHNEKYKKRIDEHPMYEQRRNLDRQAGLSVATDNRERKHGELKRKLETEPSGTQEDNPSSQGEETPPRNRDRRSQSSRYEKPTSYKDEKSYSHREEKLPGHREDRTSGHREERRASVKEEKEGRKRTPPVPEDKSEPQRPVELAEKQRVICGPSPSILAKVRKRNEEAVKSSASTSAFGKFSWKKTEKEKEQEYEEEKEEKAVENVTEEENDEDDSGDKEDGKSALAKAKTIAIKLSGKTIIPPSNAWVPFASAQPPLATKIRPILPAPMMVLRKSNPSSKPASLTTFLSIKPSGTNSNKPLPVVKPQKDAVLTPDLISKAFGGEEVVLKAPEVPVKTTPPSEKNQKKSTPDVKKPPAKPTASAQPQEPPPPGMHMIFESDVAAPGVPVSEQTMAVVVCPPPLHMTEGPQKNDKPKSSLAAAKAQDLYDIFYSSGTKGGSDLLAGTKQPKSGETTKSKDSGVCGPKTESKSKMNAEDAQTSDSSIILQLEDQTLQIPSPEKDSPFTQLEMVDLDLFTFNFE</sequence>
<evidence type="ECO:0000256" key="1">
    <source>
        <dbReference type="SAM" id="MobiDB-lite"/>
    </source>
</evidence>
<feature type="compositionally biased region" description="Basic and acidic residues" evidence="1">
    <location>
        <begin position="910"/>
        <end position="927"/>
    </location>
</feature>
<dbReference type="PANTHER" id="PTHR15577:SF2">
    <property type="entry name" value="ZINC FINGER PROTEIN 318"/>
    <property type="match status" value="1"/>
</dbReference>
<feature type="compositionally biased region" description="Basic and acidic residues" evidence="1">
    <location>
        <begin position="1176"/>
        <end position="1189"/>
    </location>
</feature>
<feature type="compositionally biased region" description="Polar residues" evidence="1">
    <location>
        <begin position="1216"/>
        <end position="1229"/>
    </location>
</feature>
<feature type="compositionally biased region" description="Basic and acidic residues" evidence="1">
    <location>
        <begin position="1009"/>
        <end position="1024"/>
    </location>
</feature>